<feature type="transmembrane region" description="Helical" evidence="1">
    <location>
        <begin position="70"/>
        <end position="92"/>
    </location>
</feature>
<keyword evidence="1" id="KW-1133">Transmembrane helix</keyword>
<evidence type="ECO:0000256" key="1">
    <source>
        <dbReference type="SAM" id="Phobius"/>
    </source>
</evidence>
<gene>
    <name evidence="2" type="ORF">ACFSJF_01410</name>
</gene>
<feature type="transmembrane region" description="Helical" evidence="1">
    <location>
        <begin position="43"/>
        <end position="64"/>
    </location>
</feature>
<dbReference type="Proteomes" id="UP001597383">
    <property type="component" value="Unassembled WGS sequence"/>
</dbReference>
<sequence length="98" mass="11502">MFVLQKCEKCNRRFSWSQIYKSFMWTYKPIKCDKCHTGHSITLSGRCTFVFLTIVPMLIFTNFLSPFENFIVTLIIGLLVLTIGSLITPYCVKYREVM</sequence>
<dbReference type="RefSeq" id="WP_377554713.1">
    <property type="nucleotide sequence ID" value="NZ_JBHUHQ010000002.1"/>
</dbReference>
<protein>
    <submittedName>
        <fullName evidence="2">TIGR04104 family putative zinc finger protein</fullName>
    </submittedName>
</protein>
<dbReference type="InterPro" id="IPR026369">
    <property type="entry name" value="CxxC_20_CxxC"/>
</dbReference>
<keyword evidence="3" id="KW-1185">Reference proteome</keyword>
<evidence type="ECO:0000313" key="3">
    <source>
        <dbReference type="Proteomes" id="UP001597383"/>
    </source>
</evidence>
<keyword evidence="1" id="KW-0812">Transmembrane</keyword>
<dbReference type="NCBIfam" id="TIGR04104">
    <property type="entry name" value="cxxc_20_cxxc"/>
    <property type="match status" value="1"/>
</dbReference>
<accession>A0ABW4VUM6</accession>
<keyword evidence="1" id="KW-0472">Membrane</keyword>
<evidence type="ECO:0000313" key="2">
    <source>
        <dbReference type="EMBL" id="MFD2042967.1"/>
    </source>
</evidence>
<reference evidence="3" key="1">
    <citation type="journal article" date="2019" name="Int. J. Syst. Evol. Microbiol.">
        <title>The Global Catalogue of Microorganisms (GCM) 10K type strain sequencing project: providing services to taxonomists for standard genome sequencing and annotation.</title>
        <authorList>
            <consortium name="The Broad Institute Genomics Platform"/>
            <consortium name="The Broad Institute Genome Sequencing Center for Infectious Disease"/>
            <person name="Wu L."/>
            <person name="Ma J."/>
        </authorList>
    </citation>
    <scope>NUCLEOTIDE SEQUENCE [LARGE SCALE GENOMIC DNA]</scope>
    <source>
        <strain evidence="3">R28</strain>
    </source>
</reference>
<comment type="caution">
    <text evidence="2">The sequence shown here is derived from an EMBL/GenBank/DDBJ whole genome shotgun (WGS) entry which is preliminary data.</text>
</comment>
<proteinExistence type="predicted"/>
<name>A0ABW4VUM6_9BACI</name>
<dbReference type="EMBL" id="JBHUHQ010000002">
    <property type="protein sequence ID" value="MFD2042967.1"/>
    <property type="molecule type" value="Genomic_DNA"/>
</dbReference>
<organism evidence="2 3">
    <name type="scientific">Ornithinibacillus salinisoli</name>
    <dbReference type="NCBI Taxonomy" id="1848459"/>
    <lineage>
        <taxon>Bacteria</taxon>
        <taxon>Bacillati</taxon>
        <taxon>Bacillota</taxon>
        <taxon>Bacilli</taxon>
        <taxon>Bacillales</taxon>
        <taxon>Bacillaceae</taxon>
        <taxon>Ornithinibacillus</taxon>
    </lineage>
</organism>